<evidence type="ECO:0000256" key="1">
    <source>
        <dbReference type="SAM" id="MobiDB-lite"/>
    </source>
</evidence>
<reference evidence="3" key="1">
    <citation type="submission" date="2022-10" db="EMBL/GenBank/DDBJ databases">
        <title>The complete genomes of actinobacterial strains from the NBC collection.</title>
        <authorList>
            <person name="Joergensen T.S."/>
            <person name="Alvarez Arevalo M."/>
            <person name="Sterndorff E.B."/>
            <person name="Faurdal D."/>
            <person name="Vuksanovic O."/>
            <person name="Mourched A.-S."/>
            <person name="Charusanti P."/>
            <person name="Shaw S."/>
            <person name="Blin K."/>
            <person name="Weber T."/>
        </authorList>
    </citation>
    <scope>NUCLEOTIDE SEQUENCE</scope>
    <source>
        <strain evidence="3">NBC_00119</strain>
    </source>
</reference>
<feature type="region of interest" description="Disordered" evidence="1">
    <location>
        <begin position="411"/>
        <end position="461"/>
    </location>
</feature>
<accession>A0AAU1UDK6</accession>
<evidence type="ECO:0000313" key="3">
    <source>
        <dbReference type="EMBL" id="WTS14774.1"/>
    </source>
</evidence>
<feature type="compositionally biased region" description="Basic and acidic residues" evidence="1">
    <location>
        <begin position="440"/>
        <end position="450"/>
    </location>
</feature>
<gene>
    <name evidence="3" type="ORF">OHU69_29275</name>
</gene>
<keyword evidence="2" id="KW-0472">Membrane</keyword>
<proteinExistence type="predicted"/>
<feature type="compositionally biased region" description="Pro residues" evidence="1">
    <location>
        <begin position="412"/>
        <end position="427"/>
    </location>
</feature>
<organism evidence="3">
    <name type="scientific">Streptomyces sp. NBC_00119</name>
    <dbReference type="NCBI Taxonomy" id="2975659"/>
    <lineage>
        <taxon>Bacteria</taxon>
        <taxon>Bacillati</taxon>
        <taxon>Actinomycetota</taxon>
        <taxon>Actinomycetes</taxon>
        <taxon>Kitasatosporales</taxon>
        <taxon>Streptomycetaceae</taxon>
        <taxon>Streptomyces</taxon>
    </lineage>
</organism>
<protein>
    <recommendedName>
        <fullName evidence="4">Methyl-accepting chemotaxis protein</fullName>
    </recommendedName>
</protein>
<feature type="transmembrane region" description="Helical" evidence="2">
    <location>
        <begin position="76"/>
        <end position="96"/>
    </location>
</feature>
<evidence type="ECO:0008006" key="4">
    <source>
        <dbReference type="Google" id="ProtNLM"/>
    </source>
</evidence>
<dbReference type="EMBL" id="CP108195">
    <property type="protein sequence ID" value="WTS14774.1"/>
    <property type="molecule type" value="Genomic_DNA"/>
</dbReference>
<name>A0AAU1UDK6_9ACTN</name>
<dbReference type="AlphaFoldDB" id="A0AAU1UDK6"/>
<sequence length="461" mass="47888">MGGLTDRHVVGQRIGDLADEGGLAPRAEELQALAQALRAADTDGLGTWADLDLLAAYGRPESVAVDPAVEHKAWGWLEAGLGALVFLPLLFTWHGLTQASSAYGALTGDNPKAAARPFLQLWQSGFEGHLAGLYTFGTVAMSATVAIAVLFALALVHSFRKAAVDRREEAARRAAEQLMARLVPALSRAQLVLNEHRMSSPVRFAAELTGAAKTLTRLGNRAAKTNAELAAAAETVGAALKEAERQLGAVGTSVRPLEEAAGRIETAVSGSGAMVREALEEVRAVNGEVRDSLGRAGERVEDSVTVLAASQRSFTTGVEVAADVSAQVLGRLDAAAEESARLFAAAEEAVRESRKVAEETQDAVRDSQSAAQETRTVVRAMAQQAGALRETAEKFAQLVAVVQNSGGVAVPVPRPPEGAPPAPPVPSWPARGVDLGKPGDAGEARGHSVEDAVPGRPGSAG</sequence>
<keyword evidence="2" id="KW-0812">Transmembrane</keyword>
<keyword evidence="2" id="KW-1133">Transmembrane helix</keyword>
<evidence type="ECO:0000256" key="2">
    <source>
        <dbReference type="SAM" id="Phobius"/>
    </source>
</evidence>
<feature type="transmembrane region" description="Helical" evidence="2">
    <location>
        <begin position="131"/>
        <end position="156"/>
    </location>
</feature>